<keyword evidence="6" id="KW-0539">Nucleus</keyword>
<evidence type="ECO:0000313" key="13">
    <source>
        <dbReference type="EMBL" id="KAK9022272.1"/>
    </source>
</evidence>
<organism evidence="13 14">
    <name type="scientific">Hibiscus sabdariffa</name>
    <name type="common">roselle</name>
    <dbReference type="NCBI Taxonomy" id="183260"/>
    <lineage>
        <taxon>Eukaryota</taxon>
        <taxon>Viridiplantae</taxon>
        <taxon>Streptophyta</taxon>
        <taxon>Embryophyta</taxon>
        <taxon>Tracheophyta</taxon>
        <taxon>Spermatophyta</taxon>
        <taxon>Magnoliopsida</taxon>
        <taxon>eudicotyledons</taxon>
        <taxon>Gunneridae</taxon>
        <taxon>Pentapetalae</taxon>
        <taxon>rosids</taxon>
        <taxon>malvids</taxon>
        <taxon>Malvales</taxon>
        <taxon>Malvaceae</taxon>
        <taxon>Malvoideae</taxon>
        <taxon>Hibiscus</taxon>
    </lineage>
</organism>
<keyword evidence="8" id="KW-0175">Coiled coil</keyword>
<sequence>MQVWLMVLAEASGVRRSPRETLSKKNMTPPSSSGTRKSERLEKQTSILNSTTPPAKRKTEQFEKKKGKKNDSPLRRSERGKMSSSSASSGSKRAHKTLDVLNTKRKKEKKRKCVKQLTMQTVEVNKIEQEDEQAEETQKKRITARSYRALFRKQPKKVDGTDRCSYLSGTDSGRREEDILEEFTERTCERTTVTSTSQFAEEKLKRNDEHTLLPTSQKNNCKNMSFDGGDPKMYVSVAGETNNDAETTKLKNLQNSQLVNSIMPGGVLDCDISVEMVPKVEPSERKGYDIDIDSAASPKMSSNDIGTCTGPGTSLSSGCKRKDCTETCGMCSKRQRVDCNSTKPGICSSNMKLNQFFGSSDVMDRGKLDAGISTGHIEKPGNHIQQHTPSADLQSGCVQNTCIICRLDGKLLCCHGKGCQRSYHLSCLEPPLEEFHLGAWYCQDCVRKKLESGIYSVSEGIEAIWDSRELEDSEDGLQGQKQYFVKYKGLAHVHNRWVPEKQVLLEAPSLIAKYNGKNQGTVWKQQWAVPRRLLQKRLWTTPKECDEHHNEEHDVDKLKCHVEWLVKWCGLGYEHASWELDNASFFSCPEGRRLIREYETRKKAQRASKFDKERVVASLNFSHLPATVSSGLDANLDAVNKLCNHWCRDQNAIIFDDQERISNVISSILAFSSEISRPFLIISSPASQYSWDEEFLHLAPSVDVVVYNGSKEIRNSISNLEFYDEGSCIMFQILITSPEVISEDLNVLDCIGWEAIVVDECQRPRIGSCFEQIKMLTASKRLLIISSQLKDNVAEYLNLLSLLDSQSDSNDTKLMNSSDNIDTLKERLSKFVAYECKLESSRFLEYWVPVLLSNVQLEKYCFTLVSNSLSLCSPSKTDPVGVLRSILVSSRKCCDHPYDVDQSLQMLLTKGLKEVEFLEVGIKASGKLQVLDAMLWEIKKRELKVLILFQYIGGSGRDLMGDILDDFLRQRFGIDSYERVSNGVTPSKKQSALNRFNNESERFVFLLETRACLPSIKLSAVGTVIIFGSDWSPSNDLRALQRINIDSQFEHIKVFRLYSPFTVEEKLLMLSKHDKAIDSNVENISPSISHMLLKWGASYLFSQLENFHDISTLDASTLSQKSHLKDVIQEFYTILLQTGIDDTSKLSLILQAKQKQGTHRTEMYRTEMPLFGEQKIQVMNEDSSHTFWTKLLEGKCPRWKYSTNTSQRNRKRIQYFDELQNRPQAESAEVTKRRKKFVSDGNDHPSQKTVLQEGKLAAGDREGRSGTSASGCDKIHATSSSLHEANNISKTPALKMVEWESRRKQRDSQKILHVLLRPQIAKLCEILHLTEDVKAMVERFLEYVMNNHLVHREPATILQAFQISLCWSAASLLKQKLDHKESLALAKQHLGFACKKEEADYVYSLLRCLKRMFLYRTGYLKVSNSPKASGLSSKAVERDFSNATSYQQNIKATVEDLSGFREGSDKQTISESGVAPEIQLAQRDLIKSIKEIQKKCDKLMKKQIEIHKREMEQFNQKYEEEKAQLENKKRTEAAVIRLHSNVSMRTNKLKSLDTEYARKFNELERQMDIHLKDLEALQVAARINVQERKTRWVESVKSWARDELVKSPVSETNLSEGRSSGIFQSAPGSEVRPPEIVHIVDDEVMVYSDPINKAITFKEKTGEASIECNLTANSGGVEQAVSRDSCLRELDSVDGIPNEGVLVDVPVTTSSADVIENVFSMRCSDEYQISDGSKAYTSDCETNKDLPLKAAGIVGFQSAQRNISFLLAPSSENFLDINTLRKVDGETPLRELGTNISSEGLENFVSLEASSSVEIPDESNLCKADVQVPLRETVVADSGEGQENLVSAEALSSVEIPNGAALNKFDGEVHLGAPVTVSSSEGYESLPSLLVPSTEEVPGGTTLNTVDRELPLSRPEAFCTSEHQGNIMSAEVSFEKQIPGEATLNVSDEEIPKSISEIATSCDGMSIIVCTKSSASTEQIPDTAACYMPAKEVSLVETETVPSEVLKGGSVRRENDGTSPIENDQQDGAACTMNRESSACTEQIPDTAACYMPAKEVYLVETETVPSEVFKGGSARRENDGTSPIENDQQDGIACTMKRESSASTEQTPDTAACYILAKEVSFAETETVPSEVLKGGSVQRENDGTRPIENDQQDSVLCTMDRESSVSTEQIPDTAACYMPAKEVSLAETETVPSEVLKGGGIQRENDGTSPIENDQQDGILCTMNRESSASTVQIPDTTACYMPAKEVSLAETETVPGEVLKGGSVQRENDGTSPVENDWQDGALCTMNRESVLQEPSSVLVSTDAFQARCLANSEMQNASHAGAIDVTCNVSDPNVTVVELTEQVQQLRCSESTSNLSPPDLPSVSAVEHQSNNESQTANQSSQAPRQPLENHVELSNQDVLQPLDSPICGVIEGLVSLASETRTAPIPSVSNGLPLQTAPAVSSRMPMAMYHDPLQIEIERIMKEKEQSTKIHEDTKLQLKLDCDKEIEEAVAQIRRKYEVKLKEKEAEFLIQTKELDVTYNKVLLNKILAEAFRSKCMDHRASGSAGALQDLGTCSITDLLSDHFLGRGIVLVTKEKLEAVLTAACHIACLKRMFVSSVPLANSSVLQQLFQHSSQQMVQPSAASGLPSTVSALSMPTVSSATVNSQTTSPSLQPSTASGIPSNGSAISMQTVSPAVVNAQTMGPPLQVVNPSALFSGTLTRPPHISPISSSIGNLQIGTEVRAPAPHLQPFRPSSSISRSSFPLRSCGMSGLQAHNNHPAASLSLRQSYVSPNVYRKALTTAQSGRTQHEIARGLTAPSNSRLTSLDVLMGVNDPSGANANPPGFLLSNSSSRSVARFHGESHLPSSQSNSAQEATDIVCLSDDD</sequence>
<feature type="coiled-coil region" evidence="8">
    <location>
        <begin position="1482"/>
        <end position="1535"/>
    </location>
</feature>
<evidence type="ECO:0000259" key="12">
    <source>
        <dbReference type="PROSITE" id="PS51194"/>
    </source>
</evidence>
<dbReference type="InterPro" id="IPR013083">
    <property type="entry name" value="Znf_RING/FYVE/PHD"/>
</dbReference>
<dbReference type="Pfam" id="PF00176">
    <property type="entry name" value="SNF2-rel_dom"/>
    <property type="match status" value="1"/>
</dbReference>
<dbReference type="Pfam" id="PF00385">
    <property type="entry name" value="Chromo"/>
    <property type="match status" value="1"/>
</dbReference>
<feature type="compositionally biased region" description="Basic and acidic residues" evidence="9">
    <location>
        <begin position="1237"/>
        <end position="1246"/>
    </location>
</feature>
<feature type="compositionally biased region" description="Polar residues" evidence="9">
    <location>
        <begin position="44"/>
        <end position="53"/>
    </location>
</feature>
<gene>
    <name evidence="13" type="ORF">V6N11_002552</name>
</gene>
<feature type="region of interest" description="Disordered" evidence="9">
    <location>
        <begin position="2352"/>
        <end position="2392"/>
    </location>
</feature>
<keyword evidence="5" id="KW-0862">Zinc</keyword>
<evidence type="ECO:0000259" key="11">
    <source>
        <dbReference type="PROSITE" id="PS50016"/>
    </source>
</evidence>
<evidence type="ECO:0000256" key="7">
    <source>
        <dbReference type="PROSITE-ProRule" id="PRU00146"/>
    </source>
</evidence>
<dbReference type="Gene3D" id="6.10.250.1310">
    <property type="match status" value="1"/>
</dbReference>
<dbReference type="PANTHER" id="PTHR35116">
    <property type="entry name" value="HELICASE PROTEIN MOM1"/>
    <property type="match status" value="1"/>
</dbReference>
<dbReference type="InterPro" id="IPR019786">
    <property type="entry name" value="Zinc_finger_PHD-type_CS"/>
</dbReference>
<dbReference type="SMART" id="SM00249">
    <property type="entry name" value="PHD"/>
    <property type="match status" value="1"/>
</dbReference>
<dbReference type="PROSITE" id="PS51194">
    <property type="entry name" value="HELICASE_CTER"/>
    <property type="match status" value="1"/>
</dbReference>
<dbReference type="Pfam" id="PF00271">
    <property type="entry name" value="Helicase_C"/>
    <property type="match status" value="1"/>
</dbReference>
<proteinExistence type="predicted"/>
<dbReference type="InterPro" id="IPR016197">
    <property type="entry name" value="Chromo-like_dom_sf"/>
</dbReference>
<evidence type="ECO:0000256" key="1">
    <source>
        <dbReference type="ARBA" id="ARBA00022723"/>
    </source>
</evidence>
<evidence type="ECO:0008006" key="15">
    <source>
        <dbReference type="Google" id="ProtNLM"/>
    </source>
</evidence>
<feature type="region of interest" description="Disordered" evidence="9">
    <location>
        <begin position="2841"/>
        <end position="2870"/>
    </location>
</feature>
<dbReference type="InterPro" id="IPR038718">
    <property type="entry name" value="SNF2-like_sf"/>
</dbReference>
<dbReference type="InterPro" id="IPR019787">
    <property type="entry name" value="Znf_PHD-finger"/>
</dbReference>
<dbReference type="Proteomes" id="UP001396334">
    <property type="component" value="Unassembled WGS sequence"/>
</dbReference>
<dbReference type="Pfam" id="PF25029">
    <property type="entry name" value="MOM1"/>
    <property type="match status" value="1"/>
</dbReference>
<dbReference type="Gene3D" id="3.40.50.10810">
    <property type="entry name" value="Tandem AAA-ATPase domain"/>
    <property type="match status" value="1"/>
</dbReference>
<dbReference type="InterPro" id="IPR049730">
    <property type="entry name" value="SNF2/RAD54-like_C"/>
</dbReference>
<feature type="domain" description="PHD-type" evidence="11">
    <location>
        <begin position="399"/>
        <end position="448"/>
    </location>
</feature>
<keyword evidence="1" id="KW-0479">Metal-binding</keyword>
<feature type="region of interest" description="Disordered" evidence="9">
    <location>
        <begin position="10"/>
        <end position="112"/>
    </location>
</feature>
<dbReference type="InterPro" id="IPR000330">
    <property type="entry name" value="SNF2_N"/>
</dbReference>
<feature type="domain" description="Chromo" evidence="10">
    <location>
        <begin position="459"/>
        <end position="526"/>
    </location>
</feature>
<feature type="region of interest" description="Disordered" evidence="9">
    <location>
        <begin position="1224"/>
        <end position="1274"/>
    </location>
</feature>
<dbReference type="EMBL" id="JBBPBN010000015">
    <property type="protein sequence ID" value="KAK9022272.1"/>
    <property type="molecule type" value="Genomic_DNA"/>
</dbReference>
<keyword evidence="4" id="KW-0378">Hydrolase</keyword>
<dbReference type="InterPro" id="IPR001965">
    <property type="entry name" value="Znf_PHD"/>
</dbReference>
<feature type="compositionally biased region" description="Polar residues" evidence="9">
    <location>
        <begin position="2371"/>
        <end position="2388"/>
    </location>
</feature>
<dbReference type="CDD" id="cd18793">
    <property type="entry name" value="SF2_C_SNF"/>
    <property type="match status" value="1"/>
</dbReference>
<evidence type="ECO:0000259" key="10">
    <source>
        <dbReference type="PROSITE" id="PS50013"/>
    </source>
</evidence>
<dbReference type="Gene3D" id="3.30.40.10">
    <property type="entry name" value="Zinc/RING finger domain, C3HC4 (zinc finger)"/>
    <property type="match status" value="1"/>
</dbReference>
<dbReference type="PROSITE" id="PS50013">
    <property type="entry name" value="CHROMO_2"/>
    <property type="match status" value="1"/>
</dbReference>
<feature type="compositionally biased region" description="Basic and acidic residues" evidence="9">
    <location>
        <begin position="57"/>
        <end position="81"/>
    </location>
</feature>
<dbReference type="Gene3D" id="3.40.50.300">
    <property type="entry name" value="P-loop containing nucleotide triphosphate hydrolases"/>
    <property type="match status" value="1"/>
</dbReference>
<dbReference type="Pfam" id="PF00628">
    <property type="entry name" value="PHD"/>
    <property type="match status" value="1"/>
</dbReference>
<dbReference type="SUPFAM" id="SSF52540">
    <property type="entry name" value="P-loop containing nucleoside triphosphate hydrolases"/>
    <property type="match status" value="2"/>
</dbReference>
<accession>A0ABR2SAM4</accession>
<feature type="compositionally biased region" description="Basic residues" evidence="9">
    <location>
        <begin position="103"/>
        <end position="112"/>
    </location>
</feature>
<feature type="compositionally biased region" description="Polar residues" evidence="9">
    <location>
        <begin position="24"/>
        <end position="35"/>
    </location>
</feature>
<evidence type="ECO:0000256" key="3">
    <source>
        <dbReference type="ARBA" id="ARBA00022771"/>
    </source>
</evidence>
<feature type="compositionally biased region" description="Low complexity" evidence="9">
    <location>
        <begin position="82"/>
        <end position="91"/>
    </location>
</feature>
<dbReference type="InterPro" id="IPR001650">
    <property type="entry name" value="Helicase_C-like"/>
</dbReference>
<feature type="region of interest" description="Disordered" evidence="9">
    <location>
        <begin position="2009"/>
        <end position="2029"/>
    </location>
</feature>
<keyword evidence="14" id="KW-1185">Reference proteome</keyword>
<dbReference type="PROSITE" id="PS50016">
    <property type="entry name" value="ZF_PHD_2"/>
    <property type="match status" value="1"/>
</dbReference>
<dbReference type="InterPro" id="IPR027417">
    <property type="entry name" value="P-loop_NTPase"/>
</dbReference>
<keyword evidence="3 7" id="KW-0863">Zinc-finger</keyword>
<protein>
    <recommendedName>
        <fullName evidence="15">Helicase protein MOM1</fullName>
    </recommendedName>
</protein>
<dbReference type="SUPFAM" id="SSF54160">
    <property type="entry name" value="Chromo domain-like"/>
    <property type="match status" value="2"/>
</dbReference>
<feature type="domain" description="Helicase C-terminal" evidence="12">
    <location>
        <begin position="930"/>
        <end position="1092"/>
    </location>
</feature>
<feature type="compositionally biased region" description="Polar residues" evidence="9">
    <location>
        <begin position="2849"/>
        <end position="2859"/>
    </location>
</feature>
<keyword evidence="2" id="KW-0677">Repeat</keyword>
<comment type="caution">
    <text evidence="13">The sequence shown here is derived from an EMBL/GenBank/DDBJ whole genome shotgun (WGS) entry which is preliminary data.</text>
</comment>
<evidence type="ECO:0000256" key="2">
    <source>
        <dbReference type="ARBA" id="ARBA00022737"/>
    </source>
</evidence>
<feature type="compositionally biased region" description="Low complexity" evidence="9">
    <location>
        <begin position="2650"/>
        <end position="2663"/>
    </location>
</feature>
<evidence type="ECO:0000256" key="4">
    <source>
        <dbReference type="ARBA" id="ARBA00022801"/>
    </source>
</evidence>
<evidence type="ECO:0000256" key="8">
    <source>
        <dbReference type="SAM" id="Coils"/>
    </source>
</evidence>
<reference evidence="13 14" key="1">
    <citation type="journal article" date="2024" name="G3 (Bethesda)">
        <title>Genome assembly of Hibiscus sabdariffa L. provides insights into metabolisms of medicinal natural products.</title>
        <authorList>
            <person name="Kim T."/>
        </authorList>
    </citation>
    <scope>NUCLEOTIDE SEQUENCE [LARGE SCALE GENOMIC DNA]</scope>
    <source>
        <strain evidence="13">TK-2024</strain>
        <tissue evidence="13">Old leaves</tissue>
    </source>
</reference>
<dbReference type="PANTHER" id="PTHR35116:SF2">
    <property type="entry name" value="ATP-DEPENDENT HELICASE FAMILY PROTEIN-RELATED"/>
    <property type="match status" value="1"/>
</dbReference>
<evidence type="ECO:0000256" key="5">
    <source>
        <dbReference type="ARBA" id="ARBA00022833"/>
    </source>
</evidence>
<dbReference type="InterPro" id="IPR056882">
    <property type="entry name" value="MOM1_dom"/>
</dbReference>
<evidence type="ECO:0000313" key="14">
    <source>
        <dbReference type="Proteomes" id="UP001396334"/>
    </source>
</evidence>
<dbReference type="InterPro" id="IPR000953">
    <property type="entry name" value="Chromo/chromo_shadow_dom"/>
</dbReference>
<feature type="region of interest" description="Disordered" evidence="9">
    <location>
        <begin position="2646"/>
        <end position="2665"/>
    </location>
</feature>
<name>A0ABR2SAM4_9ROSI</name>
<dbReference type="InterPro" id="IPR023780">
    <property type="entry name" value="Chromo_domain"/>
</dbReference>
<dbReference type="PROSITE" id="PS01359">
    <property type="entry name" value="ZF_PHD_1"/>
    <property type="match status" value="1"/>
</dbReference>
<dbReference type="SMART" id="SM00298">
    <property type="entry name" value="CHROMO"/>
    <property type="match status" value="2"/>
</dbReference>
<dbReference type="Gene3D" id="2.40.50.40">
    <property type="match status" value="2"/>
</dbReference>
<feature type="region of interest" description="Disordered" evidence="9">
    <location>
        <begin position="2072"/>
        <end position="2108"/>
    </location>
</feature>
<evidence type="ECO:0000256" key="6">
    <source>
        <dbReference type="ARBA" id="ARBA00023242"/>
    </source>
</evidence>
<dbReference type="InterPro" id="IPR039322">
    <property type="entry name" value="MOM1"/>
</dbReference>
<evidence type="ECO:0000256" key="9">
    <source>
        <dbReference type="SAM" id="MobiDB-lite"/>
    </source>
</evidence>